<dbReference type="Pfam" id="PF13474">
    <property type="entry name" value="SnoaL_3"/>
    <property type="match status" value="1"/>
</dbReference>
<dbReference type="InterPro" id="IPR032710">
    <property type="entry name" value="NTF2-like_dom_sf"/>
</dbReference>
<dbReference type="InterPro" id="IPR037401">
    <property type="entry name" value="SnoaL-like"/>
</dbReference>
<proteinExistence type="predicted"/>
<name>A0ABV2LHQ9_9BACL</name>
<accession>A0ABV2LHQ9</accession>
<comment type="caution">
    <text evidence="2">The sequence shown here is derived from an EMBL/GenBank/DDBJ whole genome shotgun (WGS) entry which is preliminary data.</text>
</comment>
<keyword evidence="3" id="KW-1185">Reference proteome</keyword>
<dbReference type="Proteomes" id="UP001549097">
    <property type="component" value="Unassembled WGS sequence"/>
</dbReference>
<organism evidence="2 3">
    <name type="scientific">Fictibacillus halophilus</name>
    <dbReference type="NCBI Taxonomy" id="1610490"/>
    <lineage>
        <taxon>Bacteria</taxon>
        <taxon>Bacillati</taxon>
        <taxon>Bacillota</taxon>
        <taxon>Bacilli</taxon>
        <taxon>Bacillales</taxon>
        <taxon>Fictibacillaceae</taxon>
        <taxon>Fictibacillus</taxon>
    </lineage>
</organism>
<dbReference type="Gene3D" id="3.10.450.50">
    <property type="match status" value="1"/>
</dbReference>
<reference evidence="2 3" key="1">
    <citation type="submission" date="2024-06" db="EMBL/GenBank/DDBJ databases">
        <title>Genomic Encyclopedia of Type Strains, Phase IV (KMG-IV): sequencing the most valuable type-strain genomes for metagenomic binning, comparative biology and taxonomic classification.</title>
        <authorList>
            <person name="Goeker M."/>
        </authorList>
    </citation>
    <scope>NUCLEOTIDE SEQUENCE [LARGE SCALE GENOMIC DNA]</scope>
    <source>
        <strain evidence="2 3">DSM 100124</strain>
    </source>
</reference>
<evidence type="ECO:0000313" key="2">
    <source>
        <dbReference type="EMBL" id="MET3728108.1"/>
    </source>
</evidence>
<evidence type="ECO:0000313" key="3">
    <source>
        <dbReference type="Proteomes" id="UP001549097"/>
    </source>
</evidence>
<dbReference type="EMBL" id="JBEPMP010000001">
    <property type="protein sequence ID" value="MET3728108.1"/>
    <property type="molecule type" value="Genomic_DNA"/>
</dbReference>
<feature type="domain" description="SnoaL-like" evidence="1">
    <location>
        <begin position="8"/>
        <end position="134"/>
    </location>
</feature>
<sequence>MMIGISKVQDVLDNYKSSVYEKDVNKFLTTYAADVHIYDCWGNWECEGISSWRENVVMWFNSLSEDRNSLKVNFNDVTIEENTSVAFVHCAVSFVAYSENTGEKLRQITNRFTFGLKKVDESWLITHEHSSLPIDMHTGKGMFNLKLIVR</sequence>
<dbReference type="SUPFAM" id="SSF54427">
    <property type="entry name" value="NTF2-like"/>
    <property type="match status" value="1"/>
</dbReference>
<protein>
    <submittedName>
        <fullName evidence="2">Ketosteroid isomerase-like protein</fullName>
    </submittedName>
</protein>
<gene>
    <name evidence="2" type="ORF">ABID52_001689</name>
</gene>
<evidence type="ECO:0000259" key="1">
    <source>
        <dbReference type="Pfam" id="PF13474"/>
    </source>
</evidence>